<protein>
    <recommendedName>
        <fullName evidence="3">DUF1444 family protein</fullName>
    </recommendedName>
</protein>
<dbReference type="RefSeq" id="WP_230771714.1">
    <property type="nucleotide sequence ID" value="NZ_JAJNCT010000005.1"/>
</dbReference>
<dbReference type="Proteomes" id="UP001199260">
    <property type="component" value="Unassembled WGS sequence"/>
</dbReference>
<evidence type="ECO:0000313" key="1">
    <source>
        <dbReference type="EMBL" id="MCD2164419.1"/>
    </source>
</evidence>
<evidence type="ECO:0000313" key="2">
    <source>
        <dbReference type="Proteomes" id="UP001199260"/>
    </source>
</evidence>
<comment type="caution">
    <text evidence="1">The sequence shown here is derived from an EMBL/GenBank/DDBJ whole genome shotgun (WGS) entry which is preliminary data.</text>
</comment>
<name>A0AAW4XTX9_9BURK</name>
<gene>
    <name evidence="1" type="ORF">LPW39_04650</name>
</gene>
<keyword evidence="2" id="KW-1185">Reference proteome</keyword>
<accession>A0AAW4XTX9</accession>
<organism evidence="1 2">
    <name type="scientific">Comamonas koreensis</name>
    <dbReference type="NCBI Taxonomy" id="160825"/>
    <lineage>
        <taxon>Bacteria</taxon>
        <taxon>Pseudomonadati</taxon>
        <taxon>Pseudomonadota</taxon>
        <taxon>Betaproteobacteria</taxon>
        <taxon>Burkholderiales</taxon>
        <taxon>Comamonadaceae</taxon>
        <taxon>Comamonas</taxon>
    </lineage>
</organism>
<proteinExistence type="predicted"/>
<reference evidence="1 2" key="1">
    <citation type="submission" date="2021-11" db="EMBL/GenBank/DDBJ databases">
        <title>Genome sequence.</title>
        <authorList>
            <person name="Sun Q."/>
        </authorList>
    </citation>
    <scope>NUCLEOTIDE SEQUENCE [LARGE SCALE GENOMIC DNA]</scope>
    <source>
        <strain evidence="1 2">KCTC 12005</strain>
    </source>
</reference>
<dbReference type="AlphaFoldDB" id="A0AAW4XTX9"/>
<sequence length="407" mass="45612">MFSFLSKFLHRPVDEEKFGNIVLKELKRARPSDTFTLDREKFLIQYGGGGRIFLHNVYIDYRRAEPKLRKAQIDILVQGVIAPSVQDMRFEDAKAHLLPVLRNLSGIDLLRIEGGDVKPMSEAMEFRPLTDELGIGVAIDTELTIVQVGSDALTRWGKTFDELLQVAIDNLRHKAAPSFYQLGPGFFASNYGDHHDAARMLIQELIWQLPVGGRPVVMVPNRTCLLVGSAENTEALSILIDQARAILLENSRPLSAEMLELVDGSWRPWCPPGEVGQKLRRLQRELLVGDYAQQKQGLDSMLEKAGRDVFVATHSLVERKEDSQLISYAVLAKGVYTWLPKADLVCLLEGEDADTLFVSMGDFLDCAGSGVKRLPYVLPRYEVQEFPDANCMAQLRERATSIAEVKA</sequence>
<evidence type="ECO:0008006" key="3">
    <source>
        <dbReference type="Google" id="ProtNLM"/>
    </source>
</evidence>
<dbReference type="EMBL" id="JAJNCT010000005">
    <property type="protein sequence ID" value="MCD2164419.1"/>
    <property type="molecule type" value="Genomic_DNA"/>
</dbReference>